<reference evidence="1" key="1">
    <citation type="submission" date="2015-10" db="EMBL/GenBank/DDBJ databases">
        <authorList>
            <person name="Gilbert D.G."/>
        </authorList>
    </citation>
    <scope>NUCLEOTIDE SEQUENCE</scope>
    <source>
        <strain evidence="1">Phyl III-seqv23</strain>
    </source>
</reference>
<accession>A0A0S4WN95</accession>
<name>A0A0S4WN95_RALSL</name>
<organism evidence="1">
    <name type="scientific">Ralstonia solanacearum</name>
    <name type="common">Pseudomonas solanacearum</name>
    <dbReference type="NCBI Taxonomy" id="305"/>
    <lineage>
        <taxon>Bacteria</taxon>
        <taxon>Pseudomonadati</taxon>
        <taxon>Pseudomonadota</taxon>
        <taxon>Betaproteobacteria</taxon>
        <taxon>Burkholderiales</taxon>
        <taxon>Burkholderiaceae</taxon>
        <taxon>Ralstonia</taxon>
        <taxon>Ralstonia solanacearum species complex</taxon>
    </lineage>
</organism>
<proteinExistence type="predicted"/>
<sequence>MPPSFKRIEFVVNLLMNASFDRIQIPGMIHHRIGKRFTQRAAFFDRPMMDILGRRNLM</sequence>
<dbReference type="EMBL" id="LN899827">
    <property type="protein sequence ID" value="CUV48119.1"/>
    <property type="molecule type" value="Genomic_DNA"/>
</dbReference>
<dbReference type="AlphaFoldDB" id="A0A0S4WN95"/>
<gene>
    <name evidence="1" type="ORF">TO10_v1_1590002</name>
</gene>
<evidence type="ECO:0000313" key="1">
    <source>
        <dbReference type="EMBL" id="CUV48119.1"/>
    </source>
</evidence>
<protein>
    <submittedName>
        <fullName evidence="1">Uncharacterized protein</fullName>
    </submittedName>
</protein>